<protein>
    <submittedName>
        <fullName evidence="1">Uncharacterized protein</fullName>
    </submittedName>
</protein>
<keyword evidence="2" id="KW-1185">Reference proteome</keyword>
<dbReference type="Proteomes" id="UP001055879">
    <property type="component" value="Linkage Group LG11"/>
</dbReference>
<accession>A0ACB8Z2M7</accession>
<reference evidence="2" key="1">
    <citation type="journal article" date="2022" name="Mol. Ecol. Resour.">
        <title>The genomes of chicory, endive, great burdock and yacon provide insights into Asteraceae palaeo-polyploidization history and plant inulin production.</title>
        <authorList>
            <person name="Fan W."/>
            <person name="Wang S."/>
            <person name="Wang H."/>
            <person name="Wang A."/>
            <person name="Jiang F."/>
            <person name="Liu H."/>
            <person name="Zhao H."/>
            <person name="Xu D."/>
            <person name="Zhang Y."/>
        </authorList>
    </citation>
    <scope>NUCLEOTIDE SEQUENCE [LARGE SCALE GENOMIC DNA]</scope>
    <source>
        <strain evidence="2">cv. Niubang</strain>
    </source>
</reference>
<reference evidence="1 2" key="2">
    <citation type="journal article" date="2022" name="Mol. Ecol. Resour.">
        <title>The genomes of chicory, endive, great burdock and yacon provide insights into Asteraceae paleo-polyploidization history and plant inulin production.</title>
        <authorList>
            <person name="Fan W."/>
            <person name="Wang S."/>
            <person name="Wang H."/>
            <person name="Wang A."/>
            <person name="Jiang F."/>
            <person name="Liu H."/>
            <person name="Zhao H."/>
            <person name="Xu D."/>
            <person name="Zhang Y."/>
        </authorList>
    </citation>
    <scope>NUCLEOTIDE SEQUENCE [LARGE SCALE GENOMIC DNA]</scope>
    <source>
        <strain evidence="2">cv. Niubang</strain>
    </source>
</reference>
<gene>
    <name evidence="1" type="ORF">L6452_31660</name>
</gene>
<evidence type="ECO:0000313" key="2">
    <source>
        <dbReference type="Proteomes" id="UP001055879"/>
    </source>
</evidence>
<sequence>MLNAYVAWDVVDVENKENWKWFIELLLEDIGVIEEAGLTFMYDQHKGIVEAVKDLAPYAEHRQCARHIYANFRKRF</sequence>
<organism evidence="1 2">
    <name type="scientific">Arctium lappa</name>
    <name type="common">Greater burdock</name>
    <name type="synonym">Lappa major</name>
    <dbReference type="NCBI Taxonomy" id="4217"/>
    <lineage>
        <taxon>Eukaryota</taxon>
        <taxon>Viridiplantae</taxon>
        <taxon>Streptophyta</taxon>
        <taxon>Embryophyta</taxon>
        <taxon>Tracheophyta</taxon>
        <taxon>Spermatophyta</taxon>
        <taxon>Magnoliopsida</taxon>
        <taxon>eudicotyledons</taxon>
        <taxon>Gunneridae</taxon>
        <taxon>Pentapetalae</taxon>
        <taxon>asterids</taxon>
        <taxon>campanulids</taxon>
        <taxon>Asterales</taxon>
        <taxon>Asteraceae</taxon>
        <taxon>Carduoideae</taxon>
        <taxon>Cardueae</taxon>
        <taxon>Arctiinae</taxon>
        <taxon>Arctium</taxon>
    </lineage>
</organism>
<proteinExistence type="predicted"/>
<comment type="caution">
    <text evidence="1">The sequence shown here is derived from an EMBL/GenBank/DDBJ whole genome shotgun (WGS) entry which is preliminary data.</text>
</comment>
<evidence type="ECO:0000313" key="1">
    <source>
        <dbReference type="EMBL" id="KAI3691858.1"/>
    </source>
</evidence>
<name>A0ACB8Z2M7_ARCLA</name>
<dbReference type="EMBL" id="CM042057">
    <property type="protein sequence ID" value="KAI3691858.1"/>
    <property type="molecule type" value="Genomic_DNA"/>
</dbReference>